<feature type="compositionally biased region" description="Basic and acidic residues" evidence="1">
    <location>
        <begin position="74"/>
        <end position="93"/>
    </location>
</feature>
<evidence type="ECO:0000256" key="1">
    <source>
        <dbReference type="SAM" id="MobiDB-lite"/>
    </source>
</evidence>
<evidence type="ECO:0000313" key="3">
    <source>
        <dbReference type="Proteomes" id="UP001501940"/>
    </source>
</evidence>
<name>A0AAQ5ZTC4_AMPOC</name>
<dbReference type="AlphaFoldDB" id="A0AAQ5ZTC4"/>
<organism evidence="2 3">
    <name type="scientific">Amphiprion ocellaris</name>
    <name type="common">Clown anemonefish</name>
    <dbReference type="NCBI Taxonomy" id="80972"/>
    <lineage>
        <taxon>Eukaryota</taxon>
        <taxon>Metazoa</taxon>
        <taxon>Chordata</taxon>
        <taxon>Craniata</taxon>
        <taxon>Vertebrata</taxon>
        <taxon>Euteleostomi</taxon>
        <taxon>Actinopterygii</taxon>
        <taxon>Neopterygii</taxon>
        <taxon>Teleostei</taxon>
        <taxon>Neoteleostei</taxon>
        <taxon>Acanthomorphata</taxon>
        <taxon>Ovalentaria</taxon>
        <taxon>Pomacentridae</taxon>
        <taxon>Amphiprion</taxon>
    </lineage>
</organism>
<reference evidence="2" key="2">
    <citation type="submission" date="2025-08" db="UniProtKB">
        <authorList>
            <consortium name="Ensembl"/>
        </authorList>
    </citation>
    <scope>IDENTIFICATION</scope>
</reference>
<evidence type="ECO:0000313" key="2">
    <source>
        <dbReference type="Ensembl" id="ENSAOCP00000067781.1"/>
    </source>
</evidence>
<dbReference type="Ensembl" id="ENSAOCT00000062534.1">
    <property type="protein sequence ID" value="ENSAOCP00000067781.1"/>
    <property type="gene ID" value="ENSAOCG00000024879.1"/>
</dbReference>
<reference evidence="2" key="3">
    <citation type="submission" date="2025-09" db="UniProtKB">
        <authorList>
            <consortium name="Ensembl"/>
        </authorList>
    </citation>
    <scope>IDENTIFICATION</scope>
</reference>
<keyword evidence="3" id="KW-1185">Reference proteome</keyword>
<feature type="region of interest" description="Disordered" evidence="1">
    <location>
        <begin position="72"/>
        <end position="93"/>
    </location>
</feature>
<sequence>MVIHSQSRNSTQQHKNTCKSYIHVRKPAITDTTVNTILTVKHEGLSVMTWSCICAKGVGEVTFANAPQMPVDTQHYRSPELGRRRTFQHDNNPKHTFKITQEFLNKKQNDLCKTTLPTMTS</sequence>
<dbReference type="Proteomes" id="UP001501940">
    <property type="component" value="Chromosome 11"/>
</dbReference>
<reference evidence="2 3" key="1">
    <citation type="submission" date="2022-01" db="EMBL/GenBank/DDBJ databases">
        <title>A chromosome-scale genome assembly of the false clownfish, Amphiprion ocellaris.</title>
        <authorList>
            <person name="Ryu T."/>
        </authorList>
    </citation>
    <scope>NUCLEOTIDE SEQUENCE [LARGE SCALE GENOMIC DNA]</scope>
</reference>
<accession>A0AAQ5ZTC4</accession>
<protein>
    <submittedName>
        <fullName evidence="2">Uncharacterized protein</fullName>
    </submittedName>
</protein>
<dbReference type="Gene3D" id="3.30.420.10">
    <property type="entry name" value="Ribonuclease H-like superfamily/Ribonuclease H"/>
    <property type="match status" value="1"/>
</dbReference>
<dbReference type="GO" id="GO:0003676">
    <property type="term" value="F:nucleic acid binding"/>
    <property type="evidence" value="ECO:0007669"/>
    <property type="project" value="InterPro"/>
</dbReference>
<proteinExistence type="predicted"/>
<dbReference type="InterPro" id="IPR036397">
    <property type="entry name" value="RNaseH_sf"/>
</dbReference>